<evidence type="ECO:0000256" key="2">
    <source>
        <dbReference type="ARBA" id="ARBA00049106"/>
    </source>
</evidence>
<comment type="similarity">
    <text evidence="1">Belongs to the F420H(2)-dependent quinone reductase family.</text>
</comment>
<dbReference type="EMBL" id="QHKI01000062">
    <property type="protein sequence ID" value="RSM71560.1"/>
    <property type="molecule type" value="Genomic_DNA"/>
</dbReference>
<dbReference type="AlphaFoldDB" id="A0A428YRJ5"/>
<organism evidence="3 4">
    <name type="scientific">Kibdelosporangium aridum</name>
    <dbReference type="NCBI Taxonomy" id="2030"/>
    <lineage>
        <taxon>Bacteria</taxon>
        <taxon>Bacillati</taxon>
        <taxon>Actinomycetota</taxon>
        <taxon>Actinomycetes</taxon>
        <taxon>Pseudonocardiales</taxon>
        <taxon>Pseudonocardiaceae</taxon>
        <taxon>Kibdelosporangium</taxon>
    </lineage>
</organism>
<dbReference type="PANTHER" id="PTHR39428:SF3">
    <property type="entry name" value="DEAZAFLAVIN-DEPENDENT NITROREDUCTASE"/>
    <property type="match status" value="1"/>
</dbReference>
<proteinExistence type="inferred from homology"/>
<evidence type="ECO:0000313" key="3">
    <source>
        <dbReference type="EMBL" id="RSM71560.1"/>
    </source>
</evidence>
<comment type="caution">
    <text evidence="3">The sequence shown here is derived from an EMBL/GenBank/DDBJ whole genome shotgun (WGS) entry which is preliminary data.</text>
</comment>
<evidence type="ECO:0000256" key="1">
    <source>
        <dbReference type="ARBA" id="ARBA00008710"/>
    </source>
</evidence>
<dbReference type="NCBIfam" id="TIGR00026">
    <property type="entry name" value="hi_GC_TIGR00026"/>
    <property type="match status" value="1"/>
</dbReference>
<protein>
    <submittedName>
        <fullName evidence="3">Nitroreductase family deazaflavin-dependent oxidoreductase</fullName>
    </submittedName>
</protein>
<name>A0A428YRJ5_KIBAR</name>
<dbReference type="GO" id="GO:0070967">
    <property type="term" value="F:coenzyme F420 binding"/>
    <property type="evidence" value="ECO:0007669"/>
    <property type="project" value="TreeGrafter"/>
</dbReference>
<comment type="catalytic activity">
    <reaction evidence="2">
        <text>oxidized coenzyme F420-(gamma-L-Glu)(n) + a quinol + H(+) = reduced coenzyme F420-(gamma-L-Glu)(n) + a quinone</text>
        <dbReference type="Rhea" id="RHEA:39663"/>
        <dbReference type="Rhea" id="RHEA-COMP:12939"/>
        <dbReference type="Rhea" id="RHEA-COMP:14378"/>
        <dbReference type="ChEBI" id="CHEBI:15378"/>
        <dbReference type="ChEBI" id="CHEBI:24646"/>
        <dbReference type="ChEBI" id="CHEBI:132124"/>
        <dbReference type="ChEBI" id="CHEBI:133980"/>
        <dbReference type="ChEBI" id="CHEBI:139511"/>
    </reaction>
</comment>
<dbReference type="PANTHER" id="PTHR39428">
    <property type="entry name" value="F420H(2)-DEPENDENT QUINONE REDUCTASE RV1261C"/>
    <property type="match status" value="1"/>
</dbReference>
<dbReference type="GO" id="GO:0016491">
    <property type="term" value="F:oxidoreductase activity"/>
    <property type="evidence" value="ECO:0007669"/>
    <property type="project" value="InterPro"/>
</dbReference>
<gene>
    <name evidence="3" type="ORF">DMH04_43270</name>
</gene>
<dbReference type="GO" id="GO:0005886">
    <property type="term" value="C:plasma membrane"/>
    <property type="evidence" value="ECO:0007669"/>
    <property type="project" value="TreeGrafter"/>
</dbReference>
<dbReference type="OrthoDB" id="8225825at2"/>
<dbReference type="Pfam" id="PF04075">
    <property type="entry name" value="F420H2_quin_red"/>
    <property type="match status" value="1"/>
</dbReference>
<dbReference type="Gene3D" id="2.30.110.10">
    <property type="entry name" value="Electron Transport, Fmn-binding Protein, Chain A"/>
    <property type="match status" value="1"/>
</dbReference>
<dbReference type="InterPro" id="IPR004378">
    <property type="entry name" value="F420H2_quin_Rdtase"/>
</dbReference>
<sequence length="138" mass="15712">MSVSDFNDQVITEFRANKGNVGGFFKNAHVTLLHHKGRKSGRDMITPLIYLPVDGSYVLIGSAGGAKKVPEWFNNVAAADQVEIEVGEQKVTAKPTILRQGREWLRLYTLFSDYWPDIHKYEENTERRFPFARLDPVS</sequence>
<evidence type="ECO:0000313" key="4">
    <source>
        <dbReference type="Proteomes" id="UP000287547"/>
    </source>
</evidence>
<dbReference type="Proteomes" id="UP000287547">
    <property type="component" value="Unassembled WGS sequence"/>
</dbReference>
<accession>A0A428YRJ5</accession>
<reference evidence="3 4" key="1">
    <citation type="submission" date="2018-05" db="EMBL/GenBank/DDBJ databases">
        <title>Evolution of GPA BGCs.</title>
        <authorList>
            <person name="Waglechner N."/>
            <person name="Wright G.D."/>
        </authorList>
    </citation>
    <scope>NUCLEOTIDE SEQUENCE [LARGE SCALE GENOMIC DNA]</scope>
    <source>
        <strain evidence="3 4">A82846</strain>
    </source>
</reference>
<dbReference type="InterPro" id="IPR012349">
    <property type="entry name" value="Split_barrel_FMN-bd"/>
</dbReference>